<evidence type="ECO:0000256" key="3">
    <source>
        <dbReference type="ARBA" id="ARBA00022448"/>
    </source>
</evidence>
<dbReference type="InterPro" id="IPR033948">
    <property type="entry name" value="ETF_beta_N"/>
</dbReference>
<dbReference type="InterPro" id="IPR012255">
    <property type="entry name" value="ETF_b"/>
</dbReference>
<dbReference type="PANTHER" id="PTHR21294">
    <property type="entry name" value="ELECTRON TRANSFER FLAVOPROTEIN BETA-SUBUNIT"/>
    <property type="match status" value="1"/>
</dbReference>
<proteinExistence type="inferred from homology"/>
<dbReference type="PANTHER" id="PTHR21294:SF8">
    <property type="entry name" value="ELECTRON TRANSFER FLAVOPROTEIN SUBUNIT BETA"/>
    <property type="match status" value="1"/>
</dbReference>
<dbReference type="InterPro" id="IPR014730">
    <property type="entry name" value="ETF_a/b_N"/>
</dbReference>
<keyword evidence="3" id="KW-0813">Transport</keyword>
<dbReference type="Proteomes" id="UP000886005">
    <property type="component" value="Unassembled WGS sequence"/>
</dbReference>
<dbReference type="AlphaFoldDB" id="A0A7V1LME1"/>
<gene>
    <name evidence="6" type="ORF">ENJ10_08040</name>
</gene>
<dbReference type="EMBL" id="DRLD01000222">
    <property type="protein sequence ID" value="HED10625.1"/>
    <property type="molecule type" value="Genomic_DNA"/>
</dbReference>
<dbReference type="GO" id="GO:0009055">
    <property type="term" value="F:electron transfer activity"/>
    <property type="evidence" value="ECO:0007669"/>
    <property type="project" value="InterPro"/>
</dbReference>
<evidence type="ECO:0000259" key="5">
    <source>
        <dbReference type="SMART" id="SM00893"/>
    </source>
</evidence>
<comment type="caution">
    <text evidence="6">The sequence shown here is derived from an EMBL/GenBank/DDBJ whole genome shotgun (WGS) entry which is preliminary data.</text>
</comment>
<dbReference type="InterPro" id="IPR014729">
    <property type="entry name" value="Rossmann-like_a/b/a_fold"/>
</dbReference>
<name>A0A7V1LME1_CALAY</name>
<reference evidence="6" key="1">
    <citation type="journal article" date="2020" name="mSystems">
        <title>Genome- and Community-Level Interaction Insights into Carbon Utilization and Element Cycling Functions of Hydrothermarchaeota in Hydrothermal Sediment.</title>
        <authorList>
            <person name="Zhou Z."/>
            <person name="Liu Y."/>
            <person name="Xu W."/>
            <person name="Pan J."/>
            <person name="Luo Z.H."/>
            <person name="Li M."/>
        </authorList>
    </citation>
    <scope>NUCLEOTIDE SEQUENCE [LARGE SCALE GENOMIC DNA]</scope>
    <source>
        <strain evidence="6">HyVt-456</strain>
    </source>
</reference>
<comment type="similarity">
    <text evidence="1">Belongs to the ETF beta-subunit/FixA family.</text>
</comment>
<protein>
    <recommendedName>
        <fullName evidence="2">Electron transfer flavoprotein subunit beta</fullName>
    </recommendedName>
</protein>
<accession>A0A7V1LME1</accession>
<dbReference type="SUPFAM" id="SSF52402">
    <property type="entry name" value="Adenine nucleotide alpha hydrolases-like"/>
    <property type="match status" value="1"/>
</dbReference>
<dbReference type="Gene3D" id="3.40.50.620">
    <property type="entry name" value="HUPs"/>
    <property type="match status" value="1"/>
</dbReference>
<dbReference type="SMART" id="SM00893">
    <property type="entry name" value="ETF"/>
    <property type="match status" value="1"/>
</dbReference>
<evidence type="ECO:0000256" key="4">
    <source>
        <dbReference type="ARBA" id="ARBA00022982"/>
    </source>
</evidence>
<evidence type="ECO:0000256" key="2">
    <source>
        <dbReference type="ARBA" id="ARBA00016797"/>
    </source>
</evidence>
<evidence type="ECO:0000256" key="1">
    <source>
        <dbReference type="ARBA" id="ARBA00007557"/>
    </source>
</evidence>
<dbReference type="CDD" id="cd01714">
    <property type="entry name" value="ETF_beta"/>
    <property type="match status" value="1"/>
</dbReference>
<evidence type="ECO:0000313" key="6">
    <source>
        <dbReference type="EMBL" id="HED10625.1"/>
    </source>
</evidence>
<feature type="domain" description="Electron transfer flavoprotein alpha/beta-subunit N-terminal" evidence="5">
    <location>
        <begin position="23"/>
        <end position="210"/>
    </location>
</feature>
<dbReference type="GO" id="GO:0005829">
    <property type="term" value="C:cytosol"/>
    <property type="evidence" value="ECO:0007669"/>
    <property type="project" value="TreeGrafter"/>
</dbReference>
<dbReference type="PIRSF" id="PIRSF000090">
    <property type="entry name" value="Beta-ETF"/>
    <property type="match status" value="1"/>
</dbReference>
<organism evidence="6">
    <name type="scientific">Caldithrix abyssi</name>
    <dbReference type="NCBI Taxonomy" id="187145"/>
    <lineage>
        <taxon>Bacteria</taxon>
        <taxon>Pseudomonadati</taxon>
        <taxon>Calditrichota</taxon>
        <taxon>Calditrichia</taxon>
        <taxon>Calditrichales</taxon>
        <taxon>Calditrichaceae</taxon>
        <taxon>Caldithrix</taxon>
    </lineage>
</organism>
<sequence>MNIAVCVKQVPDTETKVRISDDKKSIVEDDINFILNPYDEFAVEEALKLREAHGGDVTIISLGPDRVTAAIRSALAMGANKAIHITTESIPTDPGVTADALAEVLKEGAYDLIFTGKQAIDDDHAQMAALLGEKMGIPAISVIVKLEIDGSHVKGEREVDGAHEIIECDMPCVIGAQRGLNEPRYASLKGIMAAKRVQIEQKSVSLGENRLTVAEFNYPPQKEAGKIVGDSADAVPELLRLLHEEAKVI</sequence>
<dbReference type="Pfam" id="PF01012">
    <property type="entry name" value="ETF"/>
    <property type="match status" value="1"/>
</dbReference>
<keyword evidence="4" id="KW-0249">Electron transport</keyword>